<evidence type="ECO:0000313" key="2">
    <source>
        <dbReference type="EMBL" id="NJC71810.1"/>
    </source>
</evidence>
<evidence type="ECO:0000256" key="1">
    <source>
        <dbReference type="SAM" id="MobiDB-lite"/>
    </source>
</evidence>
<name>A0ABX0Y314_9ACTN</name>
<reference evidence="2 3" key="1">
    <citation type="submission" date="2020-03" db="EMBL/GenBank/DDBJ databases">
        <title>WGS of the type strain of Planosporangium spp.</title>
        <authorList>
            <person name="Thawai C."/>
        </authorList>
    </citation>
    <scope>NUCLEOTIDE SEQUENCE [LARGE SCALE GENOMIC DNA]</scope>
    <source>
        <strain evidence="2 3">TBRC 5610</strain>
    </source>
</reference>
<dbReference type="Proteomes" id="UP000722989">
    <property type="component" value="Unassembled WGS sequence"/>
</dbReference>
<feature type="region of interest" description="Disordered" evidence="1">
    <location>
        <begin position="1"/>
        <end position="67"/>
    </location>
</feature>
<dbReference type="EMBL" id="JAATVY010000014">
    <property type="protein sequence ID" value="NJC71810.1"/>
    <property type="molecule type" value="Genomic_DNA"/>
</dbReference>
<proteinExistence type="predicted"/>
<gene>
    <name evidence="2" type="ORF">HC031_19095</name>
</gene>
<keyword evidence="3" id="KW-1185">Reference proteome</keyword>
<sequence length="109" mass="11579">MTGPTTPSAFDPRRLADLASRLSARPAPPAPQSPGAQPREDEPTASQPGTGADEAPRPAGVGEEAGHLQIDAVLAELKRAEQLPPDQQIPVYEAIHRTLQETLRSIEQS</sequence>
<organism evidence="2 3">
    <name type="scientific">Planosporangium thailandense</name>
    <dbReference type="NCBI Taxonomy" id="765197"/>
    <lineage>
        <taxon>Bacteria</taxon>
        <taxon>Bacillati</taxon>
        <taxon>Actinomycetota</taxon>
        <taxon>Actinomycetes</taxon>
        <taxon>Micromonosporales</taxon>
        <taxon>Micromonosporaceae</taxon>
        <taxon>Planosporangium</taxon>
    </lineage>
</organism>
<evidence type="ECO:0000313" key="3">
    <source>
        <dbReference type="Proteomes" id="UP000722989"/>
    </source>
</evidence>
<protein>
    <submittedName>
        <fullName evidence="2">Uncharacterized protein</fullName>
    </submittedName>
</protein>
<comment type="caution">
    <text evidence="2">The sequence shown here is derived from an EMBL/GenBank/DDBJ whole genome shotgun (WGS) entry which is preliminary data.</text>
</comment>
<accession>A0ABX0Y314</accession>
<dbReference type="RefSeq" id="WP_167926726.1">
    <property type="nucleotide sequence ID" value="NZ_JAATVY010000014.1"/>
</dbReference>